<dbReference type="PANTHER" id="PTHR34819">
    <property type="entry name" value="LARGE CYSTEINE-RICH PERIPLASMIC PROTEIN OMCB"/>
    <property type="match status" value="1"/>
</dbReference>
<feature type="domain" description="PKD-like" evidence="5">
    <location>
        <begin position="736"/>
        <end position="815"/>
    </location>
</feature>
<feature type="domain" description="PKD-like" evidence="5">
    <location>
        <begin position="481"/>
        <end position="553"/>
    </location>
</feature>
<proteinExistence type="inferred from homology"/>
<dbReference type="OrthoDB" id="2582440at2"/>
<dbReference type="Pfam" id="PF13585">
    <property type="entry name" value="CHU_C"/>
    <property type="match status" value="1"/>
</dbReference>
<reference evidence="7" key="1">
    <citation type="submission" date="2018-08" db="EMBL/GenBank/DDBJ databases">
        <authorList>
            <person name="Liu Z.-W."/>
            <person name="Du Z.-J."/>
        </authorList>
    </citation>
    <scope>NUCLEOTIDE SEQUENCE [LARGE SCALE GENOMIC DNA]</scope>
    <source>
        <strain evidence="7">H4X</strain>
    </source>
</reference>
<feature type="domain" description="PKD-like" evidence="5">
    <location>
        <begin position="651"/>
        <end position="730"/>
    </location>
</feature>
<sequence length="1249" mass="128278">MNRALLLVFFFLTLGVSLSLAQSDPALKRATTFTVLASTEIINNADQTGVTGNVGVHPGTSIVGEERMSILQGRTEKGTAIAANAQEDALAAYNFFLAQKDDPKAKELSPIIGTGTTLTPGVHKISGDLSLQGRLTLEGLGDDNSVFIIIVDGNLLSESPNASIIGQNGGHEKNLFWIISGEVRLGSISAMKGNMLAKRDIILNGVTVEGRAISLEGKVVFNGEKNNLYLPSTIDPNLSVVKTAPARNYRVGDHITYTILVHNEGPGTATVVNMKERFPESLRYIPGSAVHSVGVFDESNYIWSLDFLQFGESQEIKLTFEILSAGQIVNTVIVKSEETKEEDPPVKDEVIIEVPEISSNLNVTKVAAGAPYYVGGNVTYTITVNNAGPYDAKAVTLTEVLPEGLEFVSAAVSQGAYDNTTGLYTIGDLAVGSQATLTLIAKINAPGNIVNTVTVSPGGNVPDLTPGDNTGGEEIEVTCEPITAVEVTGASLVCEGTNDVKFTATRIPGATYNFTLTDGLSKVSQTDNNITVNVTTSGVVQVEITDKCGNTYTALKAITTTTLPNAPTAITGSATVCVGNQVTYSTAAINRADSYVWDVPTGWTIVSGEGTRTITLQVGNTPGSVDLSVAAANACGNTSTATIAVQVNEIPAAPAAITGEAIVCAGTDATYSVAAVAGATGYTWTMPNGWRIVSGEGTASVAFKVGEAGGNITVTADNGCGSSPVTTLAVTVNDKPETPGAITGPSAVCAEGTGNVYSIAAVDGATGYVWTVPDGWTIENGQNTTSITVTAGETAGAIKVKATNECGDSGERTYNSTINPVPAAPVAITGEATVCAGTEATYAVAAVTGATGYTWTLPTGWSIVSGEGTAQVTVQVGSAAGAISVTADNNCGGSSAATLAITVNDKLAAPAITGEAGACIGESLTYTIPAVTGATGYAWAVPATWTLVSGQNTTSIVVEVGEEAGQVTVGVINDCGTGNAATLNVAPVLAPTETNEIVGNSAVCEYGETVTYTLATVEEGVTYTWAVPADWTLVDGQGTGTITVNTTAAAGTISVIATNTCGTAQSISKDVSITVPPVSPGAIIDNSNVCDGLTYTIDAVTGATGYTWTVPAGFTITSGQGTTTITVTADSPTAAGQVTVSALNGTCSSIAASATIDVSLADGQLNFPKAFSPNGDGKNDTWMITNLEKFTANEVTIFNRWGSEVYKTSNYQNNWSASKLGPGTYFFKVRVTLCEGVVKEFTGYTTLFR</sequence>
<keyword evidence="7" id="KW-1185">Reference proteome</keyword>
<feature type="signal peptide" evidence="3">
    <location>
        <begin position="1"/>
        <end position="21"/>
    </location>
</feature>
<dbReference type="RefSeq" id="WP_115568196.1">
    <property type="nucleotide sequence ID" value="NZ_QRGR01000040.1"/>
</dbReference>
<keyword evidence="2 3" id="KW-0732">Signal</keyword>
<feature type="domain" description="PKD-like" evidence="5">
    <location>
        <begin position="991"/>
        <end position="1067"/>
    </location>
</feature>
<dbReference type="InterPro" id="IPR013783">
    <property type="entry name" value="Ig-like_fold"/>
</dbReference>
<dbReference type="InterPro" id="IPR047589">
    <property type="entry name" value="DUF11_rpt"/>
</dbReference>
<feature type="domain" description="PKD-like" evidence="5">
    <location>
        <begin position="1076"/>
        <end position="1155"/>
    </location>
</feature>
<dbReference type="InterPro" id="IPR045829">
    <property type="entry name" value="PKD_6"/>
</dbReference>
<feature type="domain" description="PKD-like" evidence="5">
    <location>
        <begin position="822"/>
        <end position="901"/>
    </location>
</feature>
<evidence type="ECO:0000256" key="1">
    <source>
        <dbReference type="ARBA" id="ARBA00005445"/>
    </source>
</evidence>
<evidence type="ECO:0000259" key="4">
    <source>
        <dbReference type="Pfam" id="PF01345"/>
    </source>
</evidence>
<dbReference type="InterPro" id="IPR021884">
    <property type="entry name" value="Ice-bd_prot"/>
</dbReference>
<feature type="chain" id="PRO_5017715091" evidence="3">
    <location>
        <begin position="22"/>
        <end position="1249"/>
    </location>
</feature>
<comment type="caution">
    <text evidence="6">The sequence shown here is derived from an EMBL/GenBank/DDBJ whole genome shotgun (WGS) entry which is preliminary data.</text>
</comment>
<organism evidence="6 7">
    <name type="scientific">Pontibacter diazotrophicus</name>
    <dbReference type="NCBI Taxonomy" id="1400979"/>
    <lineage>
        <taxon>Bacteria</taxon>
        <taxon>Pseudomonadati</taxon>
        <taxon>Bacteroidota</taxon>
        <taxon>Cytophagia</taxon>
        <taxon>Cytophagales</taxon>
        <taxon>Hymenobacteraceae</taxon>
        <taxon>Pontibacter</taxon>
    </lineage>
</organism>
<evidence type="ECO:0000313" key="6">
    <source>
        <dbReference type="EMBL" id="RDV11536.1"/>
    </source>
</evidence>
<accession>A0A3D8L2F3</accession>
<comment type="similarity">
    <text evidence="1">Belongs to the ice-binding protein family.</text>
</comment>
<evidence type="ECO:0000256" key="3">
    <source>
        <dbReference type="SAM" id="SignalP"/>
    </source>
</evidence>
<evidence type="ECO:0000259" key="5">
    <source>
        <dbReference type="Pfam" id="PF19408"/>
    </source>
</evidence>
<dbReference type="Pfam" id="PF11999">
    <property type="entry name" value="Ice_binding"/>
    <property type="match status" value="1"/>
</dbReference>
<dbReference type="PANTHER" id="PTHR34819:SF3">
    <property type="entry name" value="CELL SURFACE PROTEIN"/>
    <property type="match status" value="1"/>
</dbReference>
<feature type="domain" description="DUF11" evidence="4">
    <location>
        <begin position="238"/>
        <end position="343"/>
    </location>
</feature>
<dbReference type="Gene3D" id="2.60.40.10">
    <property type="entry name" value="Immunoglobulins"/>
    <property type="match status" value="1"/>
</dbReference>
<name>A0A3D8L2F3_9BACT</name>
<dbReference type="NCBIfam" id="TIGR04131">
    <property type="entry name" value="Bac_Flav_CTERM"/>
    <property type="match status" value="1"/>
</dbReference>
<dbReference type="Pfam" id="PF19408">
    <property type="entry name" value="PKD_6"/>
    <property type="match status" value="8"/>
</dbReference>
<dbReference type="Pfam" id="PF01345">
    <property type="entry name" value="DUF11"/>
    <property type="match status" value="2"/>
</dbReference>
<dbReference type="EMBL" id="QRGR01000040">
    <property type="protein sequence ID" value="RDV11536.1"/>
    <property type="molecule type" value="Genomic_DNA"/>
</dbReference>
<gene>
    <name evidence="6" type="ORF">DXT99_24345</name>
</gene>
<feature type="domain" description="PKD-like" evidence="5">
    <location>
        <begin position="909"/>
        <end position="985"/>
    </location>
</feature>
<evidence type="ECO:0000256" key="2">
    <source>
        <dbReference type="ARBA" id="ARBA00022729"/>
    </source>
</evidence>
<dbReference type="NCBIfam" id="TIGR01451">
    <property type="entry name" value="B_ant_repeat"/>
    <property type="match status" value="2"/>
</dbReference>
<dbReference type="Proteomes" id="UP000256708">
    <property type="component" value="Unassembled WGS sequence"/>
</dbReference>
<evidence type="ECO:0000313" key="7">
    <source>
        <dbReference type="Proteomes" id="UP000256708"/>
    </source>
</evidence>
<dbReference type="AlphaFoldDB" id="A0A3D8L2F3"/>
<protein>
    <submittedName>
        <fullName evidence="6">DUF3494 domain-containing protein</fullName>
    </submittedName>
</protein>
<feature type="domain" description="DUF11" evidence="4">
    <location>
        <begin position="361"/>
        <end position="470"/>
    </location>
</feature>
<feature type="domain" description="PKD-like" evidence="5">
    <location>
        <begin position="564"/>
        <end position="645"/>
    </location>
</feature>
<dbReference type="InterPro" id="IPR026341">
    <property type="entry name" value="T9SS_type_B"/>
</dbReference>
<dbReference type="InterPro" id="IPR051172">
    <property type="entry name" value="Chlamydia_OmcB"/>
</dbReference>
<dbReference type="InterPro" id="IPR001434">
    <property type="entry name" value="OmcB-like_DUF11"/>
</dbReference>